<feature type="domain" description="Glycine zipper 2TM" evidence="7">
    <location>
        <begin position="156"/>
        <end position="196"/>
    </location>
</feature>
<feature type="region of interest" description="Disordered" evidence="5">
    <location>
        <begin position="285"/>
        <end position="310"/>
    </location>
</feature>
<feature type="chain" id="PRO_5045421087" description="17 kDa surface antigen" evidence="6">
    <location>
        <begin position="25"/>
        <end position="310"/>
    </location>
</feature>
<proteinExistence type="inferred from homology"/>
<comment type="similarity">
    <text evidence="2">Belongs to the rickettsiale 17 kDa surface antigen family.</text>
</comment>
<evidence type="ECO:0000259" key="7">
    <source>
        <dbReference type="Pfam" id="PF05433"/>
    </source>
</evidence>
<organism evidence="8 9">
    <name type="scientific">Pelagerythrobacter marinus</name>
    <dbReference type="NCBI Taxonomy" id="538382"/>
    <lineage>
        <taxon>Bacteria</taxon>
        <taxon>Pseudomonadati</taxon>
        <taxon>Pseudomonadota</taxon>
        <taxon>Alphaproteobacteria</taxon>
        <taxon>Sphingomonadales</taxon>
        <taxon>Erythrobacteraceae</taxon>
        <taxon>Pelagerythrobacter</taxon>
    </lineage>
</organism>
<accession>A0ABW9UVJ2</accession>
<dbReference type="Proteomes" id="UP000444401">
    <property type="component" value="Unassembled WGS sequence"/>
</dbReference>
<dbReference type="EMBL" id="WTYO01000003">
    <property type="protein sequence ID" value="MXO68866.1"/>
    <property type="molecule type" value="Genomic_DNA"/>
</dbReference>
<dbReference type="InterPro" id="IPR008816">
    <property type="entry name" value="Gly_zipper_2TM_dom"/>
</dbReference>
<evidence type="ECO:0000256" key="2">
    <source>
        <dbReference type="ARBA" id="ARBA00008681"/>
    </source>
</evidence>
<gene>
    <name evidence="8" type="ORF">GRI72_08510</name>
</gene>
<reference evidence="8 9" key="1">
    <citation type="submission" date="2019-12" db="EMBL/GenBank/DDBJ databases">
        <title>Genomic-based taxomic classification of the family Erythrobacteraceae.</title>
        <authorList>
            <person name="Xu L."/>
        </authorList>
    </citation>
    <scope>NUCLEOTIDE SEQUENCE [LARGE SCALE GENOMIC DNA]</scope>
    <source>
        <strain evidence="8 9">H32</strain>
    </source>
</reference>
<evidence type="ECO:0000256" key="4">
    <source>
        <dbReference type="ARBA" id="ARBA00023288"/>
    </source>
</evidence>
<protein>
    <recommendedName>
        <fullName evidence="3">17 kDa surface antigen</fullName>
    </recommendedName>
</protein>
<evidence type="ECO:0000256" key="1">
    <source>
        <dbReference type="ARBA" id="ARBA00004459"/>
    </source>
</evidence>
<dbReference type="Pfam" id="PF05433">
    <property type="entry name" value="Rick_17kDa_Anti"/>
    <property type="match status" value="1"/>
</dbReference>
<keyword evidence="4" id="KW-0449">Lipoprotein</keyword>
<feature type="signal peptide" evidence="6">
    <location>
        <begin position="1"/>
        <end position="24"/>
    </location>
</feature>
<sequence>MSARHMFSSSVAAGALLAAFPASAQPEMTYEYAHPLPGDEAVVYRQDPVVQPVPAPPAPAPQAPYRPAEPAAHYADPVPAEGYPYEEEARYEARHEYETRYEDNHPVHPARRAAPPAPYHRVAAPHPAPAFDREAWLDECRARYRAERKRGDGGVIGGLLGAATGGLIGNRVADGERLAGTLIGAGVGGLAGLAIGSAIGEVAGRDRAKDYCEGWLDQHRQAYAPPAAPAYGHPAPYGYAQPAGYYGAACACAPAVTYMPVLVAVPQRAVVREYVTEEWVEVEAKPQPRKRRTVRRAPPADKRIKYVKGQ</sequence>
<evidence type="ECO:0000313" key="8">
    <source>
        <dbReference type="EMBL" id="MXO68866.1"/>
    </source>
</evidence>
<name>A0ABW9UVJ2_9SPHN</name>
<evidence type="ECO:0000256" key="5">
    <source>
        <dbReference type="SAM" id="MobiDB-lite"/>
    </source>
</evidence>
<keyword evidence="9" id="KW-1185">Reference proteome</keyword>
<comment type="subcellular location">
    <subcellularLocation>
        <location evidence="1">Cell outer membrane</location>
        <topology evidence="1">Lipid-anchor</topology>
    </subcellularLocation>
</comment>
<feature type="compositionally biased region" description="Pro residues" evidence="5">
    <location>
        <begin position="53"/>
        <end position="64"/>
    </location>
</feature>
<evidence type="ECO:0000256" key="3">
    <source>
        <dbReference type="ARBA" id="ARBA00015281"/>
    </source>
</evidence>
<evidence type="ECO:0000256" key="6">
    <source>
        <dbReference type="SAM" id="SignalP"/>
    </source>
</evidence>
<dbReference type="RefSeq" id="WP_160733469.1">
    <property type="nucleotide sequence ID" value="NZ_WTYO01000003.1"/>
</dbReference>
<feature type="region of interest" description="Disordered" evidence="5">
    <location>
        <begin position="53"/>
        <end position="73"/>
    </location>
</feature>
<keyword evidence="6" id="KW-0732">Signal</keyword>
<evidence type="ECO:0000313" key="9">
    <source>
        <dbReference type="Proteomes" id="UP000444401"/>
    </source>
</evidence>
<comment type="caution">
    <text evidence="8">The sequence shown here is derived from an EMBL/GenBank/DDBJ whole genome shotgun (WGS) entry which is preliminary data.</text>
</comment>